<dbReference type="PANTHER" id="PTHR48041">
    <property type="entry name" value="ABC TRANSPORTER G FAMILY MEMBER 28"/>
    <property type="match status" value="1"/>
</dbReference>
<dbReference type="InParanoid" id="A0A5J5EN92"/>
<dbReference type="EMBL" id="VXIS01000223">
    <property type="protein sequence ID" value="KAA8896188.1"/>
    <property type="molecule type" value="Genomic_DNA"/>
</dbReference>
<feature type="domain" description="ABC transporter" evidence="6">
    <location>
        <begin position="1"/>
        <end position="92"/>
    </location>
</feature>
<proteinExistence type="predicted"/>
<name>A0A5J5EN92_9PEZI</name>
<keyword evidence="2" id="KW-0813">Transport</keyword>
<evidence type="ECO:0000256" key="4">
    <source>
        <dbReference type="ARBA" id="ARBA00022989"/>
    </source>
</evidence>
<keyword evidence="3" id="KW-0812">Transmembrane</keyword>
<evidence type="ECO:0000313" key="8">
    <source>
        <dbReference type="Proteomes" id="UP000326924"/>
    </source>
</evidence>
<keyword evidence="4" id="KW-1133">Transmembrane helix</keyword>
<evidence type="ECO:0000256" key="5">
    <source>
        <dbReference type="ARBA" id="ARBA00023136"/>
    </source>
</evidence>
<keyword evidence="8" id="KW-1185">Reference proteome</keyword>
<protein>
    <recommendedName>
        <fullName evidence="6">ABC transporter domain-containing protein</fullName>
    </recommendedName>
</protein>
<accession>A0A5J5EN92</accession>
<dbReference type="AlphaFoldDB" id="A0A5J5EN92"/>
<comment type="caution">
    <text evidence="7">The sequence shown here is derived from an EMBL/GenBank/DDBJ whole genome shotgun (WGS) entry which is preliminary data.</text>
</comment>
<sequence>MGPSGSGKSSLLNLMARRLHSSLTTRYSASGKMLFNGANPSNDVIRSLCSETLRYAAALRLPSWMSAAEKERRAEDIILKLGLRECADVPIGSEFM</sequence>
<evidence type="ECO:0000313" key="7">
    <source>
        <dbReference type="EMBL" id="KAA8896188.1"/>
    </source>
</evidence>
<keyword evidence="5" id="KW-0472">Membrane</keyword>
<evidence type="ECO:0000256" key="3">
    <source>
        <dbReference type="ARBA" id="ARBA00022692"/>
    </source>
</evidence>
<gene>
    <name evidence="7" type="ORF">FN846DRAFT_282441</name>
</gene>
<dbReference type="GO" id="GO:0016020">
    <property type="term" value="C:membrane"/>
    <property type="evidence" value="ECO:0007669"/>
    <property type="project" value="UniProtKB-SubCell"/>
</dbReference>
<dbReference type="OrthoDB" id="66620at2759"/>
<evidence type="ECO:0000256" key="2">
    <source>
        <dbReference type="ARBA" id="ARBA00022448"/>
    </source>
</evidence>
<organism evidence="7 8">
    <name type="scientific">Sphaerosporella brunnea</name>
    <dbReference type="NCBI Taxonomy" id="1250544"/>
    <lineage>
        <taxon>Eukaryota</taxon>
        <taxon>Fungi</taxon>
        <taxon>Dikarya</taxon>
        <taxon>Ascomycota</taxon>
        <taxon>Pezizomycotina</taxon>
        <taxon>Pezizomycetes</taxon>
        <taxon>Pezizales</taxon>
        <taxon>Pyronemataceae</taxon>
        <taxon>Sphaerosporella</taxon>
    </lineage>
</organism>
<evidence type="ECO:0000259" key="6">
    <source>
        <dbReference type="Pfam" id="PF00005"/>
    </source>
</evidence>
<dbReference type="InterPro" id="IPR050352">
    <property type="entry name" value="ABCG_transporters"/>
</dbReference>
<evidence type="ECO:0000256" key="1">
    <source>
        <dbReference type="ARBA" id="ARBA00004141"/>
    </source>
</evidence>
<dbReference type="GO" id="GO:0005524">
    <property type="term" value="F:ATP binding"/>
    <property type="evidence" value="ECO:0007669"/>
    <property type="project" value="InterPro"/>
</dbReference>
<reference evidence="7 8" key="1">
    <citation type="submission" date="2019-09" db="EMBL/GenBank/DDBJ databases">
        <title>Draft genome of the ectomycorrhizal ascomycete Sphaerosporella brunnea.</title>
        <authorList>
            <consortium name="DOE Joint Genome Institute"/>
            <person name="Benucci G.M."/>
            <person name="Marozzi G."/>
            <person name="Antonielli L."/>
            <person name="Sanchez S."/>
            <person name="Marco P."/>
            <person name="Wang X."/>
            <person name="Falini L.B."/>
            <person name="Barry K."/>
            <person name="Haridas S."/>
            <person name="Lipzen A."/>
            <person name="Labutti K."/>
            <person name="Grigoriev I.V."/>
            <person name="Murat C."/>
            <person name="Martin F."/>
            <person name="Albertini E."/>
            <person name="Donnini D."/>
            <person name="Bonito G."/>
        </authorList>
    </citation>
    <scope>NUCLEOTIDE SEQUENCE [LARGE SCALE GENOMIC DNA]</scope>
    <source>
        <strain evidence="7 8">Sb_GMNB300</strain>
    </source>
</reference>
<dbReference type="InterPro" id="IPR027417">
    <property type="entry name" value="P-loop_NTPase"/>
</dbReference>
<dbReference type="InterPro" id="IPR003439">
    <property type="entry name" value="ABC_transporter-like_ATP-bd"/>
</dbReference>
<dbReference type="SUPFAM" id="SSF52540">
    <property type="entry name" value="P-loop containing nucleoside triphosphate hydrolases"/>
    <property type="match status" value="1"/>
</dbReference>
<dbReference type="GO" id="GO:0016887">
    <property type="term" value="F:ATP hydrolysis activity"/>
    <property type="evidence" value="ECO:0007669"/>
    <property type="project" value="InterPro"/>
</dbReference>
<dbReference type="Pfam" id="PF00005">
    <property type="entry name" value="ABC_tran"/>
    <property type="match status" value="1"/>
</dbReference>
<comment type="subcellular location">
    <subcellularLocation>
        <location evidence="1">Membrane</location>
        <topology evidence="1">Multi-pass membrane protein</topology>
    </subcellularLocation>
</comment>
<dbReference type="PANTHER" id="PTHR48041:SF119">
    <property type="entry name" value="ROA1P"/>
    <property type="match status" value="1"/>
</dbReference>
<dbReference type="Gene3D" id="3.40.50.300">
    <property type="entry name" value="P-loop containing nucleotide triphosphate hydrolases"/>
    <property type="match status" value="1"/>
</dbReference>
<dbReference type="GO" id="GO:0042626">
    <property type="term" value="F:ATPase-coupled transmembrane transporter activity"/>
    <property type="evidence" value="ECO:0007669"/>
    <property type="project" value="TreeGrafter"/>
</dbReference>
<dbReference type="Proteomes" id="UP000326924">
    <property type="component" value="Unassembled WGS sequence"/>
</dbReference>